<organism evidence="4 5">
    <name type="scientific">Panicum miliaceum</name>
    <name type="common">Proso millet</name>
    <name type="synonym">Broomcorn millet</name>
    <dbReference type="NCBI Taxonomy" id="4540"/>
    <lineage>
        <taxon>Eukaryota</taxon>
        <taxon>Viridiplantae</taxon>
        <taxon>Streptophyta</taxon>
        <taxon>Embryophyta</taxon>
        <taxon>Tracheophyta</taxon>
        <taxon>Spermatophyta</taxon>
        <taxon>Magnoliopsida</taxon>
        <taxon>Liliopsida</taxon>
        <taxon>Poales</taxon>
        <taxon>Poaceae</taxon>
        <taxon>PACMAD clade</taxon>
        <taxon>Panicoideae</taxon>
        <taxon>Panicodae</taxon>
        <taxon>Paniceae</taxon>
        <taxon>Panicinae</taxon>
        <taxon>Panicum</taxon>
        <taxon>Panicum sect. Panicum</taxon>
    </lineage>
</organism>
<dbReference type="AlphaFoldDB" id="A0A3L6TID3"/>
<evidence type="ECO:0000256" key="1">
    <source>
        <dbReference type="ARBA" id="ARBA00022741"/>
    </source>
</evidence>
<keyword evidence="1" id="KW-0547">Nucleotide-binding</keyword>
<dbReference type="GO" id="GO:0005524">
    <property type="term" value="F:ATP binding"/>
    <property type="evidence" value="ECO:0007669"/>
    <property type="project" value="UniProtKB-KW"/>
</dbReference>
<name>A0A3L6TID3_PANMI</name>
<dbReference type="GO" id="GO:0016874">
    <property type="term" value="F:ligase activity"/>
    <property type="evidence" value="ECO:0007669"/>
    <property type="project" value="UniProtKB-KW"/>
</dbReference>
<protein>
    <submittedName>
        <fullName evidence="4">Valine--tRNA ligase, mitochondrial 1-like</fullName>
    </submittedName>
</protein>
<keyword evidence="5" id="KW-1185">Reference proteome</keyword>
<proteinExistence type="predicted"/>
<evidence type="ECO:0000313" key="5">
    <source>
        <dbReference type="Proteomes" id="UP000275267"/>
    </source>
</evidence>
<dbReference type="InterPro" id="IPR037118">
    <property type="entry name" value="Val-tRNA_synth_C_sf"/>
</dbReference>
<dbReference type="STRING" id="4540.A0A3L6TID3"/>
<comment type="caution">
    <text evidence="4">The sequence shown here is derived from an EMBL/GenBank/DDBJ whole genome shotgun (WGS) entry which is preliminary data.</text>
</comment>
<feature type="region of interest" description="Disordered" evidence="3">
    <location>
        <begin position="48"/>
        <end position="75"/>
    </location>
</feature>
<evidence type="ECO:0000256" key="2">
    <source>
        <dbReference type="ARBA" id="ARBA00022840"/>
    </source>
</evidence>
<dbReference type="Gene3D" id="1.10.287.380">
    <property type="entry name" value="Valyl-tRNA synthetase, C-terminal domain"/>
    <property type="match status" value="1"/>
</dbReference>
<evidence type="ECO:0000313" key="4">
    <source>
        <dbReference type="EMBL" id="RLN40077.1"/>
    </source>
</evidence>
<keyword evidence="2" id="KW-0067">ATP-binding</keyword>
<dbReference type="Proteomes" id="UP000275267">
    <property type="component" value="Unassembled WGS sequence"/>
</dbReference>
<accession>A0A3L6TID3</accession>
<sequence length="91" mass="10426">MVFYQILAEDDPTPLDCATHIVNKDLSVYLQLRGALDTKAEREKLRRKREKIQRQHDALSQNMNGSGYREKIPAEQARGGYKETGCFVGRT</sequence>
<dbReference type="EMBL" id="PQIB02000001">
    <property type="protein sequence ID" value="RLN40077.1"/>
    <property type="molecule type" value="Genomic_DNA"/>
</dbReference>
<gene>
    <name evidence="4" type="ORF">C2845_PM01G37920</name>
</gene>
<reference evidence="5" key="1">
    <citation type="journal article" date="2019" name="Nat. Commun.">
        <title>The genome of broomcorn millet.</title>
        <authorList>
            <person name="Zou C."/>
            <person name="Miki D."/>
            <person name="Li D."/>
            <person name="Tang Q."/>
            <person name="Xiao L."/>
            <person name="Rajput S."/>
            <person name="Deng P."/>
            <person name="Jia W."/>
            <person name="Huang R."/>
            <person name="Zhang M."/>
            <person name="Sun Y."/>
            <person name="Hu J."/>
            <person name="Fu X."/>
            <person name="Schnable P.S."/>
            <person name="Li F."/>
            <person name="Zhang H."/>
            <person name="Feng B."/>
            <person name="Zhu X."/>
            <person name="Liu R."/>
            <person name="Schnable J.C."/>
            <person name="Zhu J.-K."/>
            <person name="Zhang H."/>
        </authorList>
    </citation>
    <scope>NUCLEOTIDE SEQUENCE [LARGE SCALE GENOMIC DNA]</scope>
</reference>
<evidence type="ECO:0000256" key="3">
    <source>
        <dbReference type="SAM" id="MobiDB-lite"/>
    </source>
</evidence>